<dbReference type="EC" id="2.7.1.25" evidence="2 6"/>
<keyword evidence="5 6" id="KW-0067">ATP-binding</keyword>
<comment type="pathway">
    <text evidence="6">Sulfur metabolism; hydrogen sulfide biosynthesis; sulfite from sulfate: step 2/3.</text>
</comment>
<dbReference type="CDD" id="cd02027">
    <property type="entry name" value="APSK"/>
    <property type="match status" value="1"/>
</dbReference>
<keyword evidence="4 6" id="KW-0547">Nucleotide-binding</keyword>
<evidence type="ECO:0000256" key="1">
    <source>
        <dbReference type="ARBA" id="ARBA00001823"/>
    </source>
</evidence>
<comment type="similarity">
    <text evidence="6">Belongs to the APS kinase family.</text>
</comment>
<dbReference type="Pfam" id="PF01583">
    <property type="entry name" value="APS_kinase"/>
    <property type="match status" value="1"/>
</dbReference>
<dbReference type="SUPFAM" id="SSF52540">
    <property type="entry name" value="P-loop containing nucleoside triphosphate hydrolases"/>
    <property type="match status" value="1"/>
</dbReference>
<evidence type="ECO:0000256" key="6">
    <source>
        <dbReference type="RuleBase" id="RU004347"/>
    </source>
</evidence>
<evidence type="ECO:0000256" key="3">
    <source>
        <dbReference type="ARBA" id="ARBA00022679"/>
    </source>
</evidence>
<evidence type="ECO:0000313" key="8">
    <source>
        <dbReference type="EMBL" id="MDX6191096.1"/>
    </source>
</evidence>
<evidence type="ECO:0000313" key="9">
    <source>
        <dbReference type="Proteomes" id="UP001273350"/>
    </source>
</evidence>
<dbReference type="NCBIfam" id="TIGR00455">
    <property type="entry name" value="apsK"/>
    <property type="match status" value="1"/>
</dbReference>
<proteinExistence type="inferred from homology"/>
<protein>
    <recommendedName>
        <fullName evidence="2 6">Adenylyl-sulfate kinase</fullName>
        <ecNumber evidence="2 6">2.7.1.25</ecNumber>
    </recommendedName>
</protein>
<gene>
    <name evidence="8" type="primary">cysC</name>
    <name evidence="8" type="ORF">SGQ83_17200</name>
</gene>
<name>A0ABU4RFP7_9FLAO</name>
<comment type="caution">
    <text evidence="8">The sequence shown here is derived from an EMBL/GenBank/DDBJ whole genome shotgun (WGS) entry which is preliminary data.</text>
</comment>
<dbReference type="InterPro" id="IPR059117">
    <property type="entry name" value="APS_kinase_dom"/>
</dbReference>
<dbReference type="InterPro" id="IPR027417">
    <property type="entry name" value="P-loop_NTPase"/>
</dbReference>
<evidence type="ECO:0000256" key="5">
    <source>
        <dbReference type="ARBA" id="ARBA00022840"/>
    </source>
</evidence>
<dbReference type="Gene3D" id="3.40.50.300">
    <property type="entry name" value="P-loop containing nucleotide triphosphate hydrolases"/>
    <property type="match status" value="1"/>
</dbReference>
<reference evidence="8 9" key="1">
    <citation type="submission" date="2023-11" db="EMBL/GenBank/DDBJ databases">
        <title>Unpublished Manusciprt.</title>
        <authorList>
            <person name="Saticioglu I.B."/>
            <person name="Ay H."/>
            <person name="Ajmi N."/>
            <person name="Altun S."/>
            <person name="Duman M."/>
        </authorList>
    </citation>
    <scope>NUCLEOTIDE SEQUENCE [LARGE SCALE GENOMIC DNA]</scope>
    <source>
        <strain evidence="8 9">Fl-318</strain>
    </source>
</reference>
<feature type="domain" description="APS kinase" evidence="7">
    <location>
        <begin position="3"/>
        <end position="152"/>
    </location>
</feature>
<dbReference type="PANTHER" id="PTHR42700:SF1">
    <property type="entry name" value="SULFATE ADENYLYLTRANSFERASE"/>
    <property type="match status" value="1"/>
</dbReference>
<dbReference type="EMBL" id="JAWXVI010000009">
    <property type="protein sequence ID" value="MDX6191096.1"/>
    <property type="molecule type" value="Genomic_DNA"/>
</dbReference>
<dbReference type="InterPro" id="IPR002891">
    <property type="entry name" value="APS"/>
</dbReference>
<keyword evidence="3 6" id="KW-0808">Transferase</keyword>
<dbReference type="GO" id="GO:0004020">
    <property type="term" value="F:adenylylsulfate kinase activity"/>
    <property type="evidence" value="ECO:0007669"/>
    <property type="project" value="UniProtKB-EC"/>
</dbReference>
<evidence type="ECO:0000256" key="4">
    <source>
        <dbReference type="ARBA" id="ARBA00022741"/>
    </source>
</evidence>
<dbReference type="RefSeq" id="WP_230002976.1">
    <property type="nucleotide sequence ID" value="NZ_CP087134.1"/>
</dbReference>
<sequence length="189" mass="21407">MILIQFTGLSGSGKTTLAKNVSYLLAEQGHKVEIIDGDVYRQTLCKDLGFSKEDRCENVRRLFKVGQDFVQSKVIVLMSVINPYEELRNEIGQFSFVRTVFLDCSIDNLIKRDPKGLYKKALLPDTDSNKINNFTGISAVYEVPVKADLIIKTDSESETVSTNKLYTFIVDNLTDSVQEQYHLINKINL</sequence>
<accession>A0ABU4RFP7</accession>
<comment type="catalytic activity">
    <reaction evidence="1 6">
        <text>adenosine 5'-phosphosulfate + ATP = 3'-phosphoadenylyl sulfate + ADP + H(+)</text>
        <dbReference type="Rhea" id="RHEA:24152"/>
        <dbReference type="ChEBI" id="CHEBI:15378"/>
        <dbReference type="ChEBI" id="CHEBI:30616"/>
        <dbReference type="ChEBI" id="CHEBI:58243"/>
        <dbReference type="ChEBI" id="CHEBI:58339"/>
        <dbReference type="ChEBI" id="CHEBI:456216"/>
        <dbReference type="EC" id="2.7.1.25"/>
    </reaction>
</comment>
<keyword evidence="6 8" id="KW-0418">Kinase</keyword>
<dbReference type="Proteomes" id="UP001273350">
    <property type="component" value="Unassembled WGS sequence"/>
</dbReference>
<comment type="function">
    <text evidence="6">Catalyzes the synthesis of activated sulfate.</text>
</comment>
<organism evidence="8 9">
    <name type="scientific">Flavobacterium cupriresistens</name>
    <dbReference type="NCBI Taxonomy" id="2893885"/>
    <lineage>
        <taxon>Bacteria</taxon>
        <taxon>Pseudomonadati</taxon>
        <taxon>Bacteroidota</taxon>
        <taxon>Flavobacteriia</taxon>
        <taxon>Flavobacteriales</taxon>
        <taxon>Flavobacteriaceae</taxon>
        <taxon>Flavobacterium</taxon>
    </lineage>
</organism>
<keyword evidence="9" id="KW-1185">Reference proteome</keyword>
<evidence type="ECO:0000256" key="2">
    <source>
        <dbReference type="ARBA" id="ARBA00012121"/>
    </source>
</evidence>
<dbReference type="PANTHER" id="PTHR42700">
    <property type="entry name" value="SULFATE ADENYLYLTRANSFERASE"/>
    <property type="match status" value="1"/>
</dbReference>
<evidence type="ECO:0000259" key="7">
    <source>
        <dbReference type="Pfam" id="PF01583"/>
    </source>
</evidence>
<dbReference type="InterPro" id="IPR050512">
    <property type="entry name" value="Sulf_AdTrans/APS_kinase"/>
</dbReference>